<keyword evidence="3" id="KW-1185">Reference proteome</keyword>
<proteinExistence type="predicted"/>
<evidence type="ECO:0000256" key="1">
    <source>
        <dbReference type="SAM" id="MobiDB-lite"/>
    </source>
</evidence>
<feature type="compositionally biased region" description="Basic residues" evidence="1">
    <location>
        <begin position="61"/>
        <end position="75"/>
    </location>
</feature>
<reference evidence="2" key="1">
    <citation type="submission" date="2022-08" db="UniProtKB">
        <authorList>
            <consortium name="EnsemblMetazoa"/>
        </authorList>
    </citation>
    <scope>IDENTIFICATION</scope>
    <source>
        <strain evidence="2">05x7-T-G4-1.051#20</strain>
    </source>
</reference>
<dbReference type="AlphaFoldDB" id="A0A8W8P6D6"/>
<name>A0A8W8P6D6_MAGGI</name>
<organism evidence="2 3">
    <name type="scientific">Magallana gigas</name>
    <name type="common">Pacific oyster</name>
    <name type="synonym">Crassostrea gigas</name>
    <dbReference type="NCBI Taxonomy" id="29159"/>
    <lineage>
        <taxon>Eukaryota</taxon>
        <taxon>Metazoa</taxon>
        <taxon>Spiralia</taxon>
        <taxon>Lophotrochozoa</taxon>
        <taxon>Mollusca</taxon>
        <taxon>Bivalvia</taxon>
        <taxon>Autobranchia</taxon>
        <taxon>Pteriomorphia</taxon>
        <taxon>Ostreida</taxon>
        <taxon>Ostreoidea</taxon>
        <taxon>Ostreidae</taxon>
        <taxon>Magallana</taxon>
    </lineage>
</organism>
<protein>
    <submittedName>
        <fullName evidence="2">Uncharacterized protein</fullName>
    </submittedName>
</protein>
<feature type="region of interest" description="Disordered" evidence="1">
    <location>
        <begin position="45"/>
        <end position="86"/>
    </location>
</feature>
<dbReference type="Proteomes" id="UP000005408">
    <property type="component" value="Unassembled WGS sequence"/>
</dbReference>
<feature type="region of interest" description="Disordered" evidence="1">
    <location>
        <begin position="161"/>
        <end position="182"/>
    </location>
</feature>
<accession>A0A8W8P6D6</accession>
<sequence>MHHQLHQYFGGKIRPRPMHCLHIAHQNDVINSSEASTDLKRPILSEVLGDKMGRHSTNEKRQKRREKRRNKRLEKARKETSKPEKFETVSPMNLDIVDDTFDTTEKEIELEIKERGIRIDDTFVAKRNRTAQELFGAEDREVVKLKKILEDEQHKRDKLAAGILQSQNGPAYTSAPKENDNSDEENSFYLNLWHDHSDILNSSYVNFMVYFLYNTNNFLTDKEYKEKFQENLPMDVQTFVERPKLYIFGKSASSDKGQLSYTKTRLQDLMSLNDTDIKVKLRVFTAITLLVSLRVGSKGDEILVVFME</sequence>
<feature type="compositionally biased region" description="Basic and acidic residues" evidence="1">
    <location>
        <begin position="45"/>
        <end position="60"/>
    </location>
</feature>
<dbReference type="EnsemblMetazoa" id="G9539.1">
    <property type="protein sequence ID" value="G9539.1:cds"/>
    <property type="gene ID" value="G9539"/>
</dbReference>
<evidence type="ECO:0000313" key="3">
    <source>
        <dbReference type="Proteomes" id="UP000005408"/>
    </source>
</evidence>
<feature type="compositionally biased region" description="Basic and acidic residues" evidence="1">
    <location>
        <begin position="76"/>
        <end position="86"/>
    </location>
</feature>
<evidence type="ECO:0000313" key="2">
    <source>
        <dbReference type="EnsemblMetazoa" id="G9539.1:cds"/>
    </source>
</evidence>